<gene>
    <name evidence="1" type="ORF">AZE42_07191</name>
</gene>
<organism evidence="1 2">
    <name type="scientific">Rhizopogon vesiculosus</name>
    <dbReference type="NCBI Taxonomy" id="180088"/>
    <lineage>
        <taxon>Eukaryota</taxon>
        <taxon>Fungi</taxon>
        <taxon>Dikarya</taxon>
        <taxon>Basidiomycota</taxon>
        <taxon>Agaricomycotina</taxon>
        <taxon>Agaricomycetes</taxon>
        <taxon>Agaricomycetidae</taxon>
        <taxon>Boletales</taxon>
        <taxon>Suillineae</taxon>
        <taxon>Rhizopogonaceae</taxon>
        <taxon>Rhizopogon</taxon>
    </lineage>
</organism>
<evidence type="ECO:0000313" key="2">
    <source>
        <dbReference type="Proteomes" id="UP000183567"/>
    </source>
</evidence>
<sequence length="26" mass="2971">MQHSKFPSLKEFELDDSGGYIRSSDP</sequence>
<dbReference type="AlphaFoldDB" id="A0A1J8QCI6"/>
<dbReference type="EMBL" id="LVVM01005261">
    <property type="protein sequence ID" value="OJA11040.1"/>
    <property type="molecule type" value="Genomic_DNA"/>
</dbReference>
<name>A0A1J8QCI6_9AGAM</name>
<evidence type="ECO:0000313" key="1">
    <source>
        <dbReference type="EMBL" id="OJA11040.1"/>
    </source>
</evidence>
<dbReference type="Proteomes" id="UP000183567">
    <property type="component" value="Unassembled WGS sequence"/>
</dbReference>
<comment type="caution">
    <text evidence="1">The sequence shown here is derived from an EMBL/GenBank/DDBJ whole genome shotgun (WGS) entry which is preliminary data.</text>
</comment>
<protein>
    <submittedName>
        <fullName evidence="1">Uncharacterized protein</fullName>
    </submittedName>
</protein>
<proteinExistence type="predicted"/>
<reference evidence="1 2" key="1">
    <citation type="submission" date="2016-03" db="EMBL/GenBank/DDBJ databases">
        <title>Comparative genomics of the ectomycorrhizal sister species Rhizopogon vinicolor and Rhizopogon vesiculosus (Basidiomycota: Boletales) reveals a divergence of the mating type B locus.</title>
        <authorList>
            <person name="Mujic A.B."/>
            <person name="Kuo A."/>
            <person name="Tritt A."/>
            <person name="Lipzen A."/>
            <person name="Chen C."/>
            <person name="Johnson J."/>
            <person name="Sharma A."/>
            <person name="Barry K."/>
            <person name="Grigoriev I.V."/>
            <person name="Spatafora J.W."/>
        </authorList>
    </citation>
    <scope>NUCLEOTIDE SEQUENCE [LARGE SCALE GENOMIC DNA]</scope>
    <source>
        <strain evidence="1 2">AM-OR11-056</strain>
    </source>
</reference>
<accession>A0A1J8QCI6</accession>
<keyword evidence="2" id="KW-1185">Reference proteome</keyword>